<evidence type="ECO:0000256" key="6">
    <source>
        <dbReference type="RuleBase" id="RU003797"/>
    </source>
</evidence>
<dbReference type="OrthoDB" id="9804482at2"/>
<keyword evidence="1" id="KW-0645">Protease</keyword>
<dbReference type="PANTHER" id="PTHR30471:SF3">
    <property type="entry name" value="UPF0758 PROTEIN YEES-RELATED"/>
    <property type="match status" value="1"/>
</dbReference>
<dbReference type="Pfam" id="PF04002">
    <property type="entry name" value="RadC"/>
    <property type="match status" value="1"/>
</dbReference>
<keyword evidence="4" id="KW-0862">Zinc</keyword>
<dbReference type="PROSITE" id="PS50249">
    <property type="entry name" value="MPN"/>
    <property type="match status" value="1"/>
</dbReference>
<reference evidence="8 9" key="1">
    <citation type="submission" date="2019-09" db="EMBL/GenBank/DDBJ databases">
        <title>Distinct polysaccharide growth profiles of human intestinal Prevotella copri isolates.</title>
        <authorList>
            <person name="Fehlner-Peach H."/>
            <person name="Magnabosco C."/>
            <person name="Raghavan V."/>
            <person name="Scher J.U."/>
            <person name="Tett A."/>
            <person name="Cox L.M."/>
            <person name="Gottsegen C."/>
            <person name="Watters A."/>
            <person name="Wiltshire- Gordon J.D."/>
            <person name="Segata N."/>
            <person name="Bonneau R."/>
            <person name="Littman D.R."/>
        </authorList>
    </citation>
    <scope>NUCLEOTIDE SEQUENCE [LARGE SCALE GENOMIC DNA]</scope>
    <source>
        <strain evidence="9">iAQ1173</strain>
    </source>
</reference>
<sequence>MSEKLSISQWAEEDKPREKLERLGASALSNAELLAILIGSGSRDESAVDLMKRIMSNCDNNLNTLGKKTIRELTEYKGMGPAKAITIMAACELGKRRSVEKLGIRPDLGSSLAVYNYMLPRMQDLDVEEAWVLMMNQNFKLIKAEPLSHGGITETAVDVRLIIKKALLNNATIIALCHNHPSNNPTPSKQDDQLTLNVKKACDVMRLFFMDHIIVTDGHYYSYHDKGRL</sequence>
<protein>
    <submittedName>
        <fullName evidence="8">DNA repair protein RadC</fullName>
    </submittedName>
</protein>
<dbReference type="Proteomes" id="UP000384372">
    <property type="component" value="Unassembled WGS sequence"/>
</dbReference>
<evidence type="ECO:0000313" key="8">
    <source>
        <dbReference type="EMBL" id="MQP10519.1"/>
    </source>
</evidence>
<comment type="similarity">
    <text evidence="6">Belongs to the UPF0758 family.</text>
</comment>
<organism evidence="8 9">
    <name type="scientific">Segatella copri</name>
    <dbReference type="NCBI Taxonomy" id="165179"/>
    <lineage>
        <taxon>Bacteria</taxon>
        <taxon>Pseudomonadati</taxon>
        <taxon>Bacteroidota</taxon>
        <taxon>Bacteroidia</taxon>
        <taxon>Bacteroidales</taxon>
        <taxon>Prevotellaceae</taxon>
        <taxon>Segatella</taxon>
    </lineage>
</organism>
<dbReference type="EMBL" id="VZAD01000008">
    <property type="protein sequence ID" value="MQP10519.1"/>
    <property type="molecule type" value="Genomic_DNA"/>
</dbReference>
<gene>
    <name evidence="8" type="primary">radC</name>
    <name evidence="8" type="ORF">F7D20_00720</name>
</gene>
<keyword evidence="9" id="KW-1185">Reference proteome</keyword>
<keyword evidence="5" id="KW-0482">Metalloprotease</keyword>
<feature type="domain" description="MPN" evidence="7">
    <location>
        <begin position="107"/>
        <end position="229"/>
    </location>
</feature>
<dbReference type="InterPro" id="IPR001405">
    <property type="entry name" value="UPF0758"/>
</dbReference>
<keyword evidence="2" id="KW-0479">Metal-binding</keyword>
<evidence type="ECO:0000256" key="4">
    <source>
        <dbReference type="ARBA" id="ARBA00022833"/>
    </source>
</evidence>
<dbReference type="GO" id="GO:0046872">
    <property type="term" value="F:metal ion binding"/>
    <property type="evidence" value="ECO:0007669"/>
    <property type="project" value="UniProtKB-KW"/>
</dbReference>
<comment type="caution">
    <text evidence="8">The sequence shown here is derived from an EMBL/GenBank/DDBJ whole genome shotgun (WGS) entry which is preliminary data.</text>
</comment>
<evidence type="ECO:0000256" key="3">
    <source>
        <dbReference type="ARBA" id="ARBA00022801"/>
    </source>
</evidence>
<dbReference type="CDD" id="cd08071">
    <property type="entry name" value="MPN_DUF2466"/>
    <property type="match status" value="1"/>
</dbReference>
<dbReference type="InterPro" id="IPR025657">
    <property type="entry name" value="RadC_JAB"/>
</dbReference>
<keyword evidence="3" id="KW-0378">Hydrolase</keyword>
<dbReference type="RefSeq" id="WP_158462362.1">
    <property type="nucleotide sequence ID" value="NZ_JAHOER010000007.1"/>
</dbReference>
<dbReference type="InterPro" id="IPR037518">
    <property type="entry name" value="MPN"/>
</dbReference>
<dbReference type="PANTHER" id="PTHR30471">
    <property type="entry name" value="DNA REPAIR PROTEIN RADC"/>
    <property type="match status" value="1"/>
</dbReference>
<evidence type="ECO:0000259" key="7">
    <source>
        <dbReference type="PROSITE" id="PS50249"/>
    </source>
</evidence>
<evidence type="ECO:0000313" key="9">
    <source>
        <dbReference type="Proteomes" id="UP000384372"/>
    </source>
</evidence>
<dbReference type="InterPro" id="IPR046778">
    <property type="entry name" value="UPF0758_N"/>
</dbReference>
<evidence type="ECO:0000256" key="2">
    <source>
        <dbReference type="ARBA" id="ARBA00022723"/>
    </source>
</evidence>
<evidence type="ECO:0000256" key="5">
    <source>
        <dbReference type="ARBA" id="ARBA00023049"/>
    </source>
</evidence>
<dbReference type="Pfam" id="PF20582">
    <property type="entry name" value="UPF0758_N"/>
    <property type="match status" value="1"/>
</dbReference>
<dbReference type="AlphaFoldDB" id="A0A6A7W7S7"/>
<accession>A0A6A7W7S7</accession>
<dbReference type="GO" id="GO:0006508">
    <property type="term" value="P:proteolysis"/>
    <property type="evidence" value="ECO:0007669"/>
    <property type="project" value="UniProtKB-KW"/>
</dbReference>
<evidence type="ECO:0000256" key="1">
    <source>
        <dbReference type="ARBA" id="ARBA00022670"/>
    </source>
</evidence>
<dbReference type="Gene3D" id="3.40.140.10">
    <property type="entry name" value="Cytidine Deaminase, domain 2"/>
    <property type="match status" value="1"/>
</dbReference>
<dbReference type="SUPFAM" id="SSF102712">
    <property type="entry name" value="JAB1/MPN domain"/>
    <property type="match status" value="1"/>
</dbReference>
<dbReference type="GO" id="GO:0008237">
    <property type="term" value="F:metallopeptidase activity"/>
    <property type="evidence" value="ECO:0007669"/>
    <property type="project" value="UniProtKB-KW"/>
</dbReference>
<name>A0A6A7W7S7_9BACT</name>
<dbReference type="NCBIfam" id="NF000642">
    <property type="entry name" value="PRK00024.1"/>
    <property type="match status" value="1"/>
</dbReference>
<dbReference type="NCBIfam" id="TIGR00608">
    <property type="entry name" value="radc"/>
    <property type="match status" value="1"/>
</dbReference>
<proteinExistence type="inferred from homology"/>